<dbReference type="AlphaFoldDB" id="A0A9P0PAL4"/>
<dbReference type="EMBL" id="CAKOFQ010006822">
    <property type="protein sequence ID" value="CAH1974335.1"/>
    <property type="molecule type" value="Genomic_DNA"/>
</dbReference>
<comment type="caution">
    <text evidence="1">The sequence shown here is derived from an EMBL/GenBank/DDBJ whole genome shotgun (WGS) entry which is preliminary data.</text>
</comment>
<accession>A0A9P0PAL4</accession>
<evidence type="ECO:0000313" key="2">
    <source>
        <dbReference type="Proteomes" id="UP001152888"/>
    </source>
</evidence>
<reference evidence="1" key="1">
    <citation type="submission" date="2022-03" db="EMBL/GenBank/DDBJ databases">
        <authorList>
            <person name="Sayadi A."/>
        </authorList>
    </citation>
    <scope>NUCLEOTIDE SEQUENCE</scope>
</reference>
<sequence>MAQLSRILPNIGGPSSPKRTVLCEVIHSVVLYAAPVWHRVVHVQRYKQMLLSIQRKALLRISSGYRTMSTMAAQVIAGIPPVTLLIEERLRLYSRDDAKLRTTRLLERSTTLEKCQRVWSDHSETAMWSKTLIPDVRQWVSCKHRRLDFYLTQFLSGHGYFAERRTSRSTQSLCVKDGPHGGAIQSQLSVRRSIAEASPYS</sequence>
<proteinExistence type="predicted"/>
<evidence type="ECO:0008006" key="3">
    <source>
        <dbReference type="Google" id="ProtNLM"/>
    </source>
</evidence>
<evidence type="ECO:0000313" key="1">
    <source>
        <dbReference type="EMBL" id="CAH1974335.1"/>
    </source>
</evidence>
<dbReference type="Proteomes" id="UP001152888">
    <property type="component" value="Unassembled WGS sequence"/>
</dbReference>
<name>A0A9P0PAL4_ACAOB</name>
<keyword evidence="2" id="KW-1185">Reference proteome</keyword>
<gene>
    <name evidence="1" type="ORF">ACAOBT_LOCUS11014</name>
</gene>
<dbReference type="OrthoDB" id="6624721at2759"/>
<protein>
    <recommendedName>
        <fullName evidence="3">Reverse transcriptase</fullName>
    </recommendedName>
</protein>
<organism evidence="1 2">
    <name type="scientific">Acanthoscelides obtectus</name>
    <name type="common">Bean weevil</name>
    <name type="synonym">Bruchus obtectus</name>
    <dbReference type="NCBI Taxonomy" id="200917"/>
    <lineage>
        <taxon>Eukaryota</taxon>
        <taxon>Metazoa</taxon>
        <taxon>Ecdysozoa</taxon>
        <taxon>Arthropoda</taxon>
        <taxon>Hexapoda</taxon>
        <taxon>Insecta</taxon>
        <taxon>Pterygota</taxon>
        <taxon>Neoptera</taxon>
        <taxon>Endopterygota</taxon>
        <taxon>Coleoptera</taxon>
        <taxon>Polyphaga</taxon>
        <taxon>Cucujiformia</taxon>
        <taxon>Chrysomeloidea</taxon>
        <taxon>Chrysomelidae</taxon>
        <taxon>Bruchinae</taxon>
        <taxon>Bruchini</taxon>
        <taxon>Acanthoscelides</taxon>
    </lineage>
</organism>